<reference evidence="1 2" key="1">
    <citation type="submission" date="2019-12" db="EMBL/GenBank/DDBJ databases">
        <title>Novel species isolated from a subtropical stream in China.</title>
        <authorList>
            <person name="Lu H."/>
        </authorList>
    </citation>
    <scope>NUCLEOTIDE SEQUENCE [LARGE SCALE GENOMIC DNA]</scope>
    <source>
        <strain evidence="1 2">CY13W</strain>
    </source>
</reference>
<evidence type="ECO:0000313" key="2">
    <source>
        <dbReference type="Proteomes" id="UP000478090"/>
    </source>
</evidence>
<name>A0ABW9VL62_9BURK</name>
<sequence>MNNIIQFTARKDLSAQRNLEEFIAMARDHIPTWGHLNGFTWDAVSWPTLNGNIWFTNQENTKVRRKAAPSPEQLLQPAFMEAAKAYLRHRHHTKPHKNLGREMSALRALEYVLRQDMGVADITKVSERHFQQTLALIGHQKAVAFIAGELLGILKRLADYAIVTSSAHYWNHHYRRDRSYAKTNGFLAQQHIKDKKVPDQDALLAIAEVFNHGYHQPLEDVDVLVTSITALLLCAPTRIMETVRFRIDCLASDQDKNGKTQYYLKYWVPKINSFARKPIPETMAETAIEAIRRLTEVTEAGRRLARHMETHPTKFYRHAKCPNVAANQVLTPEQVMHALGFAKISSAQAFVKTWTGSYKLSGLTLDSLWQIVIKVHQELNPYFPYQEPTVKGEVTPLKMSESLLCCLRSQFATTLATSPVLLAPFNRGYYAKRLDADVENRKQQKNYGKAANCCFYTRHGFEPFKFKSHSVRHMLNRLAKQSGGSIDIITAWSSRSTNRQTLTYLDNDQGEAAVAVASLMGHEVEQSTKAPVTSEEAEIYSQGPIHRNRYGLCRRSWRIGPCNKFADCLNCSEVLICKGDRFAADVIASEREELAKTYQAAEDAVGRGERPATRWMKVSGPQIKKLDALLSILNDPLVPDGSPITLTGTDFSHEQTLVNGKAEEAGVKLLDRTTLAIEYGEDLLACLDELRS</sequence>
<organism evidence="1 2">
    <name type="scientific">Duganella qianjiadongensis</name>
    <dbReference type="NCBI Taxonomy" id="2692176"/>
    <lineage>
        <taxon>Bacteria</taxon>
        <taxon>Pseudomonadati</taxon>
        <taxon>Pseudomonadota</taxon>
        <taxon>Betaproteobacteria</taxon>
        <taxon>Burkholderiales</taxon>
        <taxon>Oxalobacteraceae</taxon>
        <taxon>Telluria group</taxon>
        <taxon>Duganella</taxon>
    </lineage>
</organism>
<proteinExistence type="predicted"/>
<comment type="caution">
    <text evidence="1">The sequence shown here is derived from an EMBL/GenBank/DDBJ whole genome shotgun (WGS) entry which is preliminary data.</text>
</comment>
<dbReference type="RefSeq" id="WP_161039167.1">
    <property type="nucleotide sequence ID" value="NZ_WWCM01000006.1"/>
</dbReference>
<protein>
    <submittedName>
        <fullName evidence="1">Integrase</fullName>
    </submittedName>
</protein>
<keyword evidence="2" id="KW-1185">Reference proteome</keyword>
<gene>
    <name evidence="1" type="ORF">GTP27_10690</name>
</gene>
<evidence type="ECO:0000313" key="1">
    <source>
        <dbReference type="EMBL" id="MYM39796.1"/>
    </source>
</evidence>
<accession>A0ABW9VL62</accession>
<dbReference type="EMBL" id="WWCM01000006">
    <property type="protein sequence ID" value="MYM39796.1"/>
    <property type="molecule type" value="Genomic_DNA"/>
</dbReference>
<dbReference type="Proteomes" id="UP000478090">
    <property type="component" value="Unassembled WGS sequence"/>
</dbReference>